<feature type="compositionally biased region" description="Basic and acidic residues" evidence="1">
    <location>
        <begin position="19"/>
        <end position="30"/>
    </location>
</feature>
<evidence type="ECO:0000313" key="2">
    <source>
        <dbReference type="EMBL" id="KAJ7333349.1"/>
    </source>
</evidence>
<dbReference type="AlphaFoldDB" id="A0AAD6ZPV6"/>
<evidence type="ECO:0000256" key="1">
    <source>
        <dbReference type="SAM" id="MobiDB-lite"/>
    </source>
</evidence>
<proteinExistence type="predicted"/>
<reference evidence="2" key="1">
    <citation type="submission" date="2023-03" db="EMBL/GenBank/DDBJ databases">
        <title>Massive genome expansion in bonnet fungi (Mycena s.s.) driven by repeated elements and novel gene families across ecological guilds.</title>
        <authorList>
            <consortium name="Lawrence Berkeley National Laboratory"/>
            <person name="Harder C.B."/>
            <person name="Miyauchi S."/>
            <person name="Viragh M."/>
            <person name="Kuo A."/>
            <person name="Thoen E."/>
            <person name="Andreopoulos B."/>
            <person name="Lu D."/>
            <person name="Skrede I."/>
            <person name="Drula E."/>
            <person name="Henrissat B."/>
            <person name="Morin E."/>
            <person name="Kohler A."/>
            <person name="Barry K."/>
            <person name="LaButti K."/>
            <person name="Morin E."/>
            <person name="Salamov A."/>
            <person name="Lipzen A."/>
            <person name="Mereny Z."/>
            <person name="Hegedus B."/>
            <person name="Baldrian P."/>
            <person name="Stursova M."/>
            <person name="Weitz H."/>
            <person name="Taylor A."/>
            <person name="Grigoriev I.V."/>
            <person name="Nagy L.G."/>
            <person name="Martin F."/>
            <person name="Kauserud H."/>
        </authorList>
    </citation>
    <scope>NUCLEOTIDE SEQUENCE</scope>
    <source>
        <strain evidence="2">CBHHK002</strain>
    </source>
</reference>
<evidence type="ECO:0000313" key="3">
    <source>
        <dbReference type="Proteomes" id="UP001218218"/>
    </source>
</evidence>
<dbReference type="Proteomes" id="UP001218218">
    <property type="component" value="Unassembled WGS sequence"/>
</dbReference>
<feature type="region of interest" description="Disordered" evidence="1">
    <location>
        <begin position="1"/>
        <end position="30"/>
    </location>
</feature>
<comment type="caution">
    <text evidence="2">The sequence shown here is derived from an EMBL/GenBank/DDBJ whole genome shotgun (WGS) entry which is preliminary data.</text>
</comment>
<protein>
    <submittedName>
        <fullName evidence="2">Uncharacterized protein</fullName>
    </submittedName>
</protein>
<name>A0AAD6ZPV6_9AGAR</name>
<gene>
    <name evidence="2" type="ORF">DFH08DRAFT_814461</name>
</gene>
<keyword evidence="3" id="KW-1185">Reference proteome</keyword>
<accession>A0AAD6ZPV6</accession>
<organism evidence="2 3">
    <name type="scientific">Mycena albidolilacea</name>
    <dbReference type="NCBI Taxonomy" id="1033008"/>
    <lineage>
        <taxon>Eukaryota</taxon>
        <taxon>Fungi</taxon>
        <taxon>Dikarya</taxon>
        <taxon>Basidiomycota</taxon>
        <taxon>Agaricomycotina</taxon>
        <taxon>Agaricomycetes</taxon>
        <taxon>Agaricomycetidae</taxon>
        <taxon>Agaricales</taxon>
        <taxon>Marasmiineae</taxon>
        <taxon>Mycenaceae</taxon>
        <taxon>Mycena</taxon>
    </lineage>
</organism>
<sequence>MTISPPPMTAIHATGSTSHELKAQRRAERNEKARLRMARKRAELKSRPLEEQRIAAKRTKAYQATYREKCVRTNLSTRLVESTLMSTHSGTATTFDWVIQGSIWPRRVSPVSQGAPTTHTTGCCQSRRSNVGYSRSAVWAWLSPGGE</sequence>
<dbReference type="EMBL" id="JARIHO010000034">
    <property type="protein sequence ID" value="KAJ7333349.1"/>
    <property type="molecule type" value="Genomic_DNA"/>
</dbReference>